<feature type="region of interest" description="Disordered" evidence="1">
    <location>
        <begin position="1"/>
        <end position="46"/>
    </location>
</feature>
<gene>
    <name evidence="2" type="ORF">AVDCRST_MAG11-1741</name>
</gene>
<accession>A0A6J4KZH9</accession>
<evidence type="ECO:0000256" key="1">
    <source>
        <dbReference type="SAM" id="MobiDB-lite"/>
    </source>
</evidence>
<name>A0A6J4KZH9_9BACT</name>
<dbReference type="EMBL" id="CADCTU010000397">
    <property type="protein sequence ID" value="CAA9315383.1"/>
    <property type="molecule type" value="Genomic_DNA"/>
</dbReference>
<sequence>WLSSSSASTPGRLTCRRRAPHRRTAGLPDCRGAHAGRTSSLASACH</sequence>
<feature type="compositionally biased region" description="Polar residues" evidence="1">
    <location>
        <begin position="1"/>
        <end position="11"/>
    </location>
</feature>
<feature type="non-terminal residue" evidence="2">
    <location>
        <position position="46"/>
    </location>
</feature>
<organism evidence="2">
    <name type="scientific">uncultured Gemmatimonadaceae bacterium</name>
    <dbReference type="NCBI Taxonomy" id="246130"/>
    <lineage>
        <taxon>Bacteria</taxon>
        <taxon>Pseudomonadati</taxon>
        <taxon>Gemmatimonadota</taxon>
        <taxon>Gemmatimonadia</taxon>
        <taxon>Gemmatimonadales</taxon>
        <taxon>Gemmatimonadaceae</taxon>
        <taxon>environmental samples</taxon>
    </lineage>
</organism>
<feature type="non-terminal residue" evidence="2">
    <location>
        <position position="1"/>
    </location>
</feature>
<feature type="compositionally biased region" description="Basic residues" evidence="1">
    <location>
        <begin position="14"/>
        <end position="24"/>
    </location>
</feature>
<dbReference type="AlphaFoldDB" id="A0A6J4KZH9"/>
<protein>
    <submittedName>
        <fullName evidence="2">Uncharacterized protein</fullName>
    </submittedName>
</protein>
<evidence type="ECO:0000313" key="2">
    <source>
        <dbReference type="EMBL" id="CAA9315383.1"/>
    </source>
</evidence>
<reference evidence="2" key="1">
    <citation type="submission" date="2020-02" db="EMBL/GenBank/DDBJ databases">
        <authorList>
            <person name="Meier V. D."/>
        </authorList>
    </citation>
    <scope>NUCLEOTIDE SEQUENCE</scope>
    <source>
        <strain evidence="2">AVDCRST_MAG11</strain>
    </source>
</reference>
<feature type="compositionally biased region" description="Polar residues" evidence="1">
    <location>
        <begin position="37"/>
        <end position="46"/>
    </location>
</feature>
<proteinExistence type="predicted"/>